<dbReference type="Proteomes" id="UP000076503">
    <property type="component" value="Unassembled WGS sequence"/>
</dbReference>
<organism evidence="1 2">
    <name type="scientific">Pseudoalteromonas luteoviolacea H33</name>
    <dbReference type="NCBI Taxonomy" id="1365251"/>
    <lineage>
        <taxon>Bacteria</taxon>
        <taxon>Pseudomonadati</taxon>
        <taxon>Pseudomonadota</taxon>
        <taxon>Gammaproteobacteria</taxon>
        <taxon>Alteromonadales</taxon>
        <taxon>Pseudoalteromonadaceae</taxon>
        <taxon>Pseudoalteromonas</taxon>
    </lineage>
</organism>
<comment type="caution">
    <text evidence="1">The sequence shown here is derived from an EMBL/GenBank/DDBJ whole genome shotgun (WGS) entry which is preliminary data.</text>
</comment>
<gene>
    <name evidence="1" type="ORF">N476_04370</name>
</gene>
<dbReference type="OrthoDB" id="6315383at2"/>
<sequence length="133" mass="14828">MESSLRKTLKSFFRRGAKPTESQFAKWLDACLLQNEDGIRISEGGLEFSNDVTIKGNLKLDGTFWLSADPQIATLLDDAPRSQAIPVGAIFLWYGEVLPQGYELCDGQLGRPFLSPPNKHVNYIIKLIKDGND</sequence>
<reference evidence="1 2" key="1">
    <citation type="submission" date="2013-07" db="EMBL/GenBank/DDBJ databases">
        <title>Comparative Genomic and Metabolomic Analysis of Twelve Strains of Pseudoalteromonas luteoviolacea.</title>
        <authorList>
            <person name="Vynne N.G."/>
            <person name="Mansson M."/>
            <person name="Gram L."/>
        </authorList>
    </citation>
    <scope>NUCLEOTIDE SEQUENCE [LARGE SCALE GENOMIC DNA]</scope>
    <source>
        <strain evidence="1 2">H33</strain>
    </source>
</reference>
<dbReference type="RefSeq" id="WP_063363976.1">
    <property type="nucleotide sequence ID" value="NZ_AUXZ01000130.1"/>
</dbReference>
<name>A0A167AD84_9GAMM</name>
<dbReference type="EMBL" id="AUXZ01000130">
    <property type="protein sequence ID" value="KZN45251.1"/>
    <property type="molecule type" value="Genomic_DNA"/>
</dbReference>
<dbReference type="SUPFAM" id="SSF88874">
    <property type="entry name" value="Receptor-binding domain of short tail fibre protein gp12"/>
    <property type="match status" value="1"/>
</dbReference>
<evidence type="ECO:0000313" key="2">
    <source>
        <dbReference type="Proteomes" id="UP000076503"/>
    </source>
</evidence>
<proteinExistence type="predicted"/>
<dbReference type="AlphaFoldDB" id="A0A167AD84"/>
<evidence type="ECO:0000313" key="1">
    <source>
        <dbReference type="EMBL" id="KZN45251.1"/>
    </source>
</evidence>
<protein>
    <submittedName>
        <fullName evidence="1">Uncharacterized protein</fullName>
    </submittedName>
</protein>
<accession>A0A167AD84</accession>
<dbReference type="PATRIC" id="fig|1365251.3.peg.4839"/>